<dbReference type="OrthoDB" id="3291654at2"/>
<accession>A0A3N1GUI6</accession>
<feature type="transmembrane region" description="Helical" evidence="2">
    <location>
        <begin position="92"/>
        <end position="113"/>
    </location>
</feature>
<feature type="transmembrane region" description="Helical" evidence="2">
    <location>
        <begin position="203"/>
        <end position="227"/>
    </location>
</feature>
<gene>
    <name evidence="4" type="ORF">EDD30_6990</name>
</gene>
<dbReference type="GO" id="GO:0006508">
    <property type="term" value="P:proteolysis"/>
    <property type="evidence" value="ECO:0007669"/>
    <property type="project" value="UniProtKB-KW"/>
</dbReference>
<feature type="region of interest" description="Disordered" evidence="1">
    <location>
        <begin position="1"/>
        <end position="30"/>
    </location>
</feature>
<dbReference type="PIRSF" id="PIRSF026622">
    <property type="entry name" value="Proteas_026622"/>
    <property type="match status" value="1"/>
</dbReference>
<evidence type="ECO:0000256" key="1">
    <source>
        <dbReference type="SAM" id="MobiDB-lite"/>
    </source>
</evidence>
<feature type="transmembrane region" description="Helical" evidence="2">
    <location>
        <begin position="166"/>
        <end position="183"/>
    </location>
</feature>
<organism evidence="4 5">
    <name type="scientific">Couchioplanes caeruleus</name>
    <dbReference type="NCBI Taxonomy" id="56438"/>
    <lineage>
        <taxon>Bacteria</taxon>
        <taxon>Bacillati</taxon>
        <taxon>Actinomycetota</taxon>
        <taxon>Actinomycetes</taxon>
        <taxon>Micromonosporales</taxon>
        <taxon>Micromonosporaceae</taxon>
        <taxon>Couchioplanes</taxon>
    </lineage>
</organism>
<dbReference type="GO" id="GO:0004175">
    <property type="term" value="F:endopeptidase activity"/>
    <property type="evidence" value="ECO:0007669"/>
    <property type="project" value="UniProtKB-ARBA"/>
</dbReference>
<feature type="transmembrane region" description="Helical" evidence="2">
    <location>
        <begin position="133"/>
        <end position="159"/>
    </location>
</feature>
<keyword evidence="2" id="KW-0812">Transmembrane</keyword>
<evidence type="ECO:0000259" key="3">
    <source>
        <dbReference type="Pfam" id="PF02517"/>
    </source>
</evidence>
<dbReference type="Pfam" id="PF02517">
    <property type="entry name" value="Rce1-like"/>
    <property type="match status" value="1"/>
</dbReference>
<name>A0A3N1GUI6_9ACTN</name>
<keyword evidence="2" id="KW-1133">Transmembrane helix</keyword>
<evidence type="ECO:0000256" key="2">
    <source>
        <dbReference type="SAM" id="Phobius"/>
    </source>
</evidence>
<evidence type="ECO:0000313" key="4">
    <source>
        <dbReference type="EMBL" id="ROP33930.1"/>
    </source>
</evidence>
<dbReference type="AlphaFoldDB" id="A0A3N1GUI6"/>
<proteinExistence type="predicted"/>
<comment type="caution">
    <text evidence="4">The sequence shown here is derived from an EMBL/GenBank/DDBJ whole genome shotgun (WGS) entry which is preliminary data.</text>
</comment>
<keyword evidence="4" id="KW-0378">Hydrolase</keyword>
<keyword evidence="4" id="KW-0645">Protease</keyword>
<dbReference type="Proteomes" id="UP000271683">
    <property type="component" value="Unassembled WGS sequence"/>
</dbReference>
<reference evidence="4 5" key="1">
    <citation type="submission" date="2018-11" db="EMBL/GenBank/DDBJ databases">
        <title>Sequencing the genomes of 1000 actinobacteria strains.</title>
        <authorList>
            <person name="Klenk H.-P."/>
        </authorList>
    </citation>
    <scope>NUCLEOTIDE SEQUENCE [LARGE SCALE GENOMIC DNA]</scope>
    <source>
        <strain evidence="4 5">DSM 43634</strain>
    </source>
</reference>
<evidence type="ECO:0000313" key="5">
    <source>
        <dbReference type="Proteomes" id="UP000271683"/>
    </source>
</evidence>
<keyword evidence="2" id="KW-0472">Membrane</keyword>
<dbReference type="GO" id="GO:0080120">
    <property type="term" value="P:CAAX-box protein maturation"/>
    <property type="evidence" value="ECO:0007669"/>
    <property type="project" value="UniProtKB-ARBA"/>
</dbReference>
<protein>
    <submittedName>
        <fullName evidence="4">Membrane protease YdiL (CAAX protease family)</fullName>
    </submittedName>
</protein>
<feature type="compositionally biased region" description="Basic and acidic residues" evidence="1">
    <location>
        <begin position="7"/>
        <end position="19"/>
    </location>
</feature>
<dbReference type="EMBL" id="RJKL01000001">
    <property type="protein sequence ID" value="ROP33930.1"/>
    <property type="molecule type" value="Genomic_DNA"/>
</dbReference>
<feature type="domain" description="CAAX prenyl protease 2/Lysostaphin resistance protein A-like" evidence="3">
    <location>
        <begin position="135"/>
        <end position="246"/>
    </location>
</feature>
<feature type="transmembrane region" description="Helical" evidence="2">
    <location>
        <begin position="34"/>
        <end position="52"/>
    </location>
</feature>
<feature type="transmembrane region" description="Helical" evidence="2">
    <location>
        <begin position="239"/>
        <end position="259"/>
    </location>
</feature>
<dbReference type="InterPro" id="IPR003675">
    <property type="entry name" value="Rce1/LyrA-like_dom"/>
</dbReference>
<sequence>MASSGRGEGRGRRGGDAERVTTGPSIHGTATRRTLSATVAVLVAVAAAGRFGPPGTMLLAGPLGAAVLLALARAAGLDAGDVGIGRRSWRRGAAYALVCVSAVAAVYAVAALLPATRPAFLDTRYRNGLGPAVTGALVVVPLGTVLFEEIAFRGVLWALLCRRTGAARATLVSSGLFGLWHVLPSLRLNRVNPAVAQIAGSGRIGQLLAVAGAVVFTTAAGAVLCELRRRSGSLLAPAGLHWAVNGLAILTAAGVVSWWEGTVPR</sequence>
<dbReference type="InterPro" id="IPR015837">
    <property type="entry name" value="UCP026622_CAAX_protease"/>
</dbReference>
<feature type="transmembrane region" description="Helical" evidence="2">
    <location>
        <begin position="58"/>
        <end position="80"/>
    </location>
</feature>